<gene>
    <name evidence="2" type="ORF">G4Y79_19370</name>
</gene>
<keyword evidence="3" id="KW-1185">Reference proteome</keyword>
<accession>A0A7S8E7I9</accession>
<dbReference type="InterPro" id="IPR037523">
    <property type="entry name" value="VOC_core"/>
</dbReference>
<dbReference type="InterPro" id="IPR004360">
    <property type="entry name" value="Glyas_Fos-R_dOase_dom"/>
</dbReference>
<dbReference type="AlphaFoldDB" id="A0A7S8E7I9"/>
<dbReference type="KEGG" id="pmet:G4Y79_19370"/>
<evidence type="ECO:0000313" key="2">
    <source>
        <dbReference type="EMBL" id="QPC81828.1"/>
    </source>
</evidence>
<feature type="domain" description="VOC" evidence="1">
    <location>
        <begin position="4"/>
        <end position="135"/>
    </location>
</feature>
<dbReference type="PANTHER" id="PTHR36437:SF2">
    <property type="entry name" value="GLYOXALASE_BLEOMYCIN RESISTANCE PROTEIN_DIOXYGENASE"/>
    <property type="match status" value="1"/>
</dbReference>
<dbReference type="Gene3D" id="3.10.180.10">
    <property type="entry name" value="2,3-Dihydroxybiphenyl 1,2-Dioxygenase, domain 1"/>
    <property type="match status" value="1"/>
</dbReference>
<reference evidence="2 3" key="1">
    <citation type="submission" date="2020-02" db="EMBL/GenBank/DDBJ databases">
        <authorList>
            <person name="Zheng R.K."/>
            <person name="Sun C.M."/>
        </authorList>
    </citation>
    <scope>NUCLEOTIDE SEQUENCE [LARGE SCALE GENOMIC DNA]</scope>
    <source>
        <strain evidence="3">rifampicinis</strain>
    </source>
</reference>
<dbReference type="SUPFAM" id="SSF54593">
    <property type="entry name" value="Glyoxalase/Bleomycin resistance protein/Dihydroxybiphenyl dioxygenase"/>
    <property type="match status" value="1"/>
</dbReference>
<name>A0A7S8E7I9_9CHLR</name>
<dbReference type="RefSeq" id="WP_195169899.1">
    <property type="nucleotide sequence ID" value="NZ_CP062983.1"/>
</dbReference>
<evidence type="ECO:0000259" key="1">
    <source>
        <dbReference type="PROSITE" id="PS51819"/>
    </source>
</evidence>
<dbReference type="Proteomes" id="UP000594468">
    <property type="component" value="Chromosome"/>
</dbReference>
<proteinExistence type="predicted"/>
<organism evidence="2 3">
    <name type="scientific">Phototrophicus methaneseepsis</name>
    <dbReference type="NCBI Taxonomy" id="2710758"/>
    <lineage>
        <taxon>Bacteria</taxon>
        <taxon>Bacillati</taxon>
        <taxon>Chloroflexota</taxon>
        <taxon>Candidatus Thermofontia</taxon>
        <taxon>Phototrophicales</taxon>
        <taxon>Phototrophicaceae</taxon>
        <taxon>Phototrophicus</taxon>
    </lineage>
</organism>
<sequence>MINRLSVATIWVKDQNEALRFYTEKLGFEIRADVKNGDFRWLTVGLESQPEIEFQLSALKPSHALSQEDADQLTKLVEAGKLGIGPWKTDDCQGTYETLSANGVEFLQPPTDRPYGIIEAVFKDNSGNLMVLAQDKS</sequence>
<dbReference type="InterPro" id="IPR029068">
    <property type="entry name" value="Glyas_Bleomycin-R_OHBP_Dase"/>
</dbReference>
<dbReference type="EMBL" id="CP062983">
    <property type="protein sequence ID" value="QPC81828.1"/>
    <property type="molecule type" value="Genomic_DNA"/>
</dbReference>
<dbReference type="Pfam" id="PF00903">
    <property type="entry name" value="Glyoxalase"/>
    <property type="match status" value="1"/>
</dbReference>
<dbReference type="PROSITE" id="PS51819">
    <property type="entry name" value="VOC"/>
    <property type="match status" value="1"/>
</dbReference>
<evidence type="ECO:0000313" key="3">
    <source>
        <dbReference type="Proteomes" id="UP000594468"/>
    </source>
</evidence>
<dbReference type="PANTHER" id="PTHR36437">
    <property type="entry name" value="GLYOXALASE/BLEOMYCIN RESISTANCE PROTEIN/DIOXYGENASE"/>
    <property type="match status" value="1"/>
</dbReference>
<protein>
    <submittedName>
        <fullName evidence="2">VOC family protein</fullName>
    </submittedName>
</protein>